<comment type="caution">
    <text evidence="3">The sequence shown here is derived from an EMBL/GenBank/DDBJ whole genome shotgun (WGS) entry which is preliminary data.</text>
</comment>
<keyword evidence="4" id="KW-1185">Reference proteome</keyword>
<evidence type="ECO:0000313" key="4">
    <source>
        <dbReference type="Proteomes" id="UP000807306"/>
    </source>
</evidence>
<dbReference type="Proteomes" id="UP000807306">
    <property type="component" value="Unassembled WGS sequence"/>
</dbReference>
<dbReference type="GO" id="GO:1990904">
    <property type="term" value="C:ribonucleoprotein complex"/>
    <property type="evidence" value="ECO:0007669"/>
    <property type="project" value="TreeGrafter"/>
</dbReference>
<dbReference type="GO" id="GO:0003729">
    <property type="term" value="F:mRNA binding"/>
    <property type="evidence" value="ECO:0007669"/>
    <property type="project" value="TreeGrafter"/>
</dbReference>
<protein>
    <submittedName>
        <fullName evidence="3">Nuclear segregation protein Bfr1</fullName>
    </submittedName>
</protein>
<dbReference type="GO" id="GO:0008298">
    <property type="term" value="P:intracellular mRNA localization"/>
    <property type="evidence" value="ECO:0007669"/>
    <property type="project" value="TreeGrafter"/>
</dbReference>
<dbReference type="OrthoDB" id="2195113at2759"/>
<feature type="coiled-coil region" evidence="1">
    <location>
        <begin position="221"/>
        <end position="321"/>
    </location>
</feature>
<feature type="compositionally biased region" description="Basic and acidic residues" evidence="2">
    <location>
        <begin position="489"/>
        <end position="499"/>
    </location>
</feature>
<dbReference type="InterPro" id="IPR039604">
    <property type="entry name" value="Bfr1"/>
</dbReference>
<sequence>MAPAPKSKATSNGTAANKTKATSPSGTGTATPVSTTGDKKDTLEQLATVSGGKPDKKNYDDEQAKIKSEIDALQVKLSAVRDKINFATKSGPGNERQKILRAELDSIRDEQSTNKLSRGKVFDHIKSLQDEIAKKNKDLASSKSKVNFKSVTELDAHVKHLEKQVESGNLKLADEKRALQEISNAKRSRRILESFQADHEAVEGFKTKLDELRKELDDPAAKAVSERYDAIKAELDEIKKESDEAYAGRSKLFEERDSIQNQLNNLYNQKRESAQNYRDSNDRYWAKVNEDRARRAEKARQQRLEEEATKKREIAERLLEEAQSPAFQAQIEDCRTLIDFFSGKNTGTVTLKTVGDAFSKTEVVGVPKLEIRKVEDASEGLVVRKKKGEDEESYFVGGKGKAKGKKAPKGAASADGASTPTSSGALNVPLATLTALLSLSIPPPASNADLPRVVEDLTTKKTWYEANQARQTAENVAKAQAEIQRLDGKAIPPHDHGEVPAEPVPTPKDGADTAPVEGDAVADRLEEVKEAGAVEAA</sequence>
<accession>A0A9P6JVX0</accession>
<dbReference type="PANTHER" id="PTHR31027">
    <property type="entry name" value="NUCLEAR SEGREGATION PROTEIN BFR1"/>
    <property type="match status" value="1"/>
</dbReference>
<name>A0A9P6JVX0_9AGAR</name>
<dbReference type="PANTHER" id="PTHR31027:SF2">
    <property type="entry name" value="LEBERCILIN DOMAIN-CONTAINING PROTEIN"/>
    <property type="match status" value="1"/>
</dbReference>
<gene>
    <name evidence="3" type="ORF">CPB83DRAFT_844044</name>
</gene>
<proteinExistence type="predicted"/>
<keyword evidence="1" id="KW-0175">Coiled coil</keyword>
<evidence type="ECO:0000313" key="3">
    <source>
        <dbReference type="EMBL" id="KAF9534319.1"/>
    </source>
</evidence>
<feature type="region of interest" description="Disordered" evidence="2">
    <location>
        <begin position="1"/>
        <end position="42"/>
    </location>
</feature>
<evidence type="ECO:0000256" key="1">
    <source>
        <dbReference type="SAM" id="Coils"/>
    </source>
</evidence>
<dbReference type="GO" id="GO:0042175">
    <property type="term" value="C:nuclear outer membrane-endoplasmic reticulum membrane network"/>
    <property type="evidence" value="ECO:0007669"/>
    <property type="project" value="TreeGrafter"/>
</dbReference>
<dbReference type="GO" id="GO:0005783">
    <property type="term" value="C:endoplasmic reticulum"/>
    <property type="evidence" value="ECO:0007669"/>
    <property type="project" value="TreeGrafter"/>
</dbReference>
<feature type="coiled-coil region" evidence="1">
    <location>
        <begin position="125"/>
        <end position="178"/>
    </location>
</feature>
<feature type="region of interest" description="Disordered" evidence="2">
    <location>
        <begin position="393"/>
        <end position="424"/>
    </location>
</feature>
<dbReference type="EMBL" id="MU157826">
    <property type="protein sequence ID" value="KAF9534319.1"/>
    <property type="molecule type" value="Genomic_DNA"/>
</dbReference>
<organism evidence="3 4">
    <name type="scientific">Crepidotus variabilis</name>
    <dbReference type="NCBI Taxonomy" id="179855"/>
    <lineage>
        <taxon>Eukaryota</taxon>
        <taxon>Fungi</taxon>
        <taxon>Dikarya</taxon>
        <taxon>Basidiomycota</taxon>
        <taxon>Agaricomycotina</taxon>
        <taxon>Agaricomycetes</taxon>
        <taxon>Agaricomycetidae</taxon>
        <taxon>Agaricales</taxon>
        <taxon>Agaricineae</taxon>
        <taxon>Crepidotaceae</taxon>
        <taxon>Crepidotus</taxon>
    </lineage>
</organism>
<dbReference type="AlphaFoldDB" id="A0A9P6JVX0"/>
<evidence type="ECO:0000256" key="2">
    <source>
        <dbReference type="SAM" id="MobiDB-lite"/>
    </source>
</evidence>
<feature type="region of interest" description="Disordered" evidence="2">
    <location>
        <begin position="489"/>
        <end position="518"/>
    </location>
</feature>
<feature type="compositionally biased region" description="Polar residues" evidence="2">
    <location>
        <begin position="8"/>
        <end position="36"/>
    </location>
</feature>
<reference evidence="3" key="1">
    <citation type="submission" date="2020-11" db="EMBL/GenBank/DDBJ databases">
        <authorList>
            <consortium name="DOE Joint Genome Institute"/>
            <person name="Ahrendt S."/>
            <person name="Riley R."/>
            <person name="Andreopoulos W."/>
            <person name="Labutti K."/>
            <person name="Pangilinan J."/>
            <person name="Ruiz-Duenas F.J."/>
            <person name="Barrasa J.M."/>
            <person name="Sanchez-Garcia M."/>
            <person name="Camarero S."/>
            <person name="Miyauchi S."/>
            <person name="Serrano A."/>
            <person name="Linde D."/>
            <person name="Babiker R."/>
            <person name="Drula E."/>
            <person name="Ayuso-Fernandez I."/>
            <person name="Pacheco R."/>
            <person name="Padilla G."/>
            <person name="Ferreira P."/>
            <person name="Barriuso J."/>
            <person name="Kellner H."/>
            <person name="Castanera R."/>
            <person name="Alfaro M."/>
            <person name="Ramirez L."/>
            <person name="Pisabarro A.G."/>
            <person name="Kuo A."/>
            <person name="Tritt A."/>
            <person name="Lipzen A."/>
            <person name="He G."/>
            <person name="Yan M."/>
            <person name="Ng V."/>
            <person name="Cullen D."/>
            <person name="Martin F."/>
            <person name="Rosso M.-N."/>
            <person name="Henrissat B."/>
            <person name="Hibbett D."/>
            <person name="Martinez A.T."/>
            <person name="Grigoriev I.V."/>
        </authorList>
    </citation>
    <scope>NUCLEOTIDE SEQUENCE</scope>
    <source>
        <strain evidence="3">CBS 506.95</strain>
    </source>
</reference>